<keyword evidence="3" id="KW-0808">Transferase</keyword>
<dbReference type="EC" id="2.7.11.1" evidence="1"/>
<accession>A0A397GZF9</accession>
<evidence type="ECO:0000256" key="8">
    <source>
        <dbReference type="ARBA" id="ARBA00048679"/>
    </source>
</evidence>
<evidence type="ECO:0000259" key="9">
    <source>
        <dbReference type="PROSITE" id="PS50011"/>
    </source>
</evidence>
<evidence type="ECO:0000256" key="7">
    <source>
        <dbReference type="ARBA" id="ARBA00047899"/>
    </source>
</evidence>
<dbReference type="GO" id="GO:0005524">
    <property type="term" value="F:ATP binding"/>
    <property type="evidence" value="ECO:0007669"/>
    <property type="project" value="UniProtKB-KW"/>
</dbReference>
<dbReference type="InterPro" id="IPR051334">
    <property type="entry name" value="SRPK"/>
</dbReference>
<dbReference type="Proteomes" id="UP000215289">
    <property type="component" value="Unassembled WGS sequence"/>
</dbReference>
<dbReference type="InterPro" id="IPR000719">
    <property type="entry name" value="Prot_kinase_dom"/>
</dbReference>
<comment type="caution">
    <text evidence="10">The sequence shown here is derived from an EMBL/GenBank/DDBJ whole genome shotgun (WGS) entry which is preliminary data.</text>
</comment>
<dbReference type="InterPro" id="IPR011009">
    <property type="entry name" value="Kinase-like_dom_sf"/>
</dbReference>
<dbReference type="Gene3D" id="3.30.200.20">
    <property type="entry name" value="Phosphorylase Kinase, domain 1"/>
    <property type="match status" value="1"/>
</dbReference>
<evidence type="ECO:0000256" key="3">
    <source>
        <dbReference type="ARBA" id="ARBA00022679"/>
    </source>
</evidence>
<evidence type="ECO:0000313" key="11">
    <source>
        <dbReference type="Proteomes" id="UP000215289"/>
    </source>
</evidence>
<organism evidence="10 11">
    <name type="scientific">Aspergillus turcosus</name>
    <dbReference type="NCBI Taxonomy" id="1245748"/>
    <lineage>
        <taxon>Eukaryota</taxon>
        <taxon>Fungi</taxon>
        <taxon>Dikarya</taxon>
        <taxon>Ascomycota</taxon>
        <taxon>Pezizomycotina</taxon>
        <taxon>Eurotiomycetes</taxon>
        <taxon>Eurotiomycetidae</taxon>
        <taxon>Eurotiales</taxon>
        <taxon>Aspergillaceae</taxon>
        <taxon>Aspergillus</taxon>
        <taxon>Aspergillus subgen. Fumigati</taxon>
    </lineage>
</organism>
<keyword evidence="4" id="KW-0547">Nucleotide-binding</keyword>
<feature type="domain" description="Protein kinase" evidence="9">
    <location>
        <begin position="43"/>
        <end position="365"/>
    </location>
</feature>
<evidence type="ECO:0000256" key="4">
    <source>
        <dbReference type="ARBA" id="ARBA00022741"/>
    </source>
</evidence>
<dbReference type="GO" id="GO:0000245">
    <property type="term" value="P:spliceosomal complex assembly"/>
    <property type="evidence" value="ECO:0007669"/>
    <property type="project" value="TreeGrafter"/>
</dbReference>
<dbReference type="GO" id="GO:0005737">
    <property type="term" value="C:cytoplasm"/>
    <property type="evidence" value="ECO:0007669"/>
    <property type="project" value="TreeGrafter"/>
</dbReference>
<dbReference type="GO" id="GO:0050684">
    <property type="term" value="P:regulation of mRNA processing"/>
    <property type="evidence" value="ECO:0007669"/>
    <property type="project" value="TreeGrafter"/>
</dbReference>
<proteinExistence type="predicted"/>
<keyword evidence="5" id="KW-0418">Kinase</keyword>
<dbReference type="Pfam" id="PF00069">
    <property type="entry name" value="Pkinase"/>
    <property type="match status" value="1"/>
</dbReference>
<dbReference type="OrthoDB" id="5979581at2759"/>
<protein>
    <recommendedName>
        <fullName evidence="1">non-specific serine/threonine protein kinase</fullName>
        <ecNumber evidence="1">2.7.11.1</ecNumber>
    </recommendedName>
</protein>
<keyword evidence="6" id="KW-0067">ATP-binding</keyword>
<evidence type="ECO:0000256" key="2">
    <source>
        <dbReference type="ARBA" id="ARBA00022527"/>
    </source>
</evidence>
<gene>
    <name evidence="10" type="ORF">CFD26_104192</name>
</gene>
<name>A0A397GZF9_9EURO</name>
<evidence type="ECO:0000313" key="10">
    <source>
        <dbReference type="EMBL" id="RLL95559.1"/>
    </source>
</evidence>
<evidence type="ECO:0000256" key="5">
    <source>
        <dbReference type="ARBA" id="ARBA00022777"/>
    </source>
</evidence>
<keyword evidence="11" id="KW-1185">Reference proteome</keyword>
<evidence type="ECO:0000256" key="6">
    <source>
        <dbReference type="ARBA" id="ARBA00022840"/>
    </source>
</evidence>
<dbReference type="EMBL" id="NIDN02000147">
    <property type="protein sequence ID" value="RLL95559.1"/>
    <property type="molecule type" value="Genomic_DNA"/>
</dbReference>
<dbReference type="SMART" id="SM00220">
    <property type="entry name" value="S_TKc"/>
    <property type="match status" value="1"/>
</dbReference>
<dbReference type="SUPFAM" id="SSF56112">
    <property type="entry name" value="Protein kinase-like (PK-like)"/>
    <property type="match status" value="1"/>
</dbReference>
<dbReference type="STRING" id="1245748.A0A397GZF9"/>
<dbReference type="Gene3D" id="1.10.510.10">
    <property type="entry name" value="Transferase(Phosphotransferase) domain 1"/>
    <property type="match status" value="1"/>
</dbReference>
<dbReference type="PROSITE" id="PS50011">
    <property type="entry name" value="PROTEIN_KINASE_DOM"/>
    <property type="match status" value="1"/>
</dbReference>
<sequence>MCFPTGGFETVSASKILDEERFEEFKKGQYYPVNIGDVFRSKYQVIGKLGFGVTSTVWLARDLEGHQYVTLKVYTRNEANQEEFQIYKHLNQGNPSHPGYAHVRRALDTFTIPRPGGAHHCLVQKPMWESFRDLLYRNPNHRFTEDLLKAGLMQVFLALDYLHTECKLVHTDIKGDNILQEIEDRAILDSFTRAELENPSPRKFVDGMPVYASRRFELPKIFGRAVLSDFGSAVRGDERRNHDAQPNVYRSPEVMLKTEWSYPVDIWNVGVMIWDLFEGKHLFYGNDPDGKGYSTRAHLAEVIGILGPPPLDLLKRGKRSHEFFTDDGAFTAVNAAMGPAFSTGPVASNSFIREATSTLILPSFVSNNGGDLSLWVGMGTSNGDLIQSIAEKWQSNGWTTYAYTLLSRPNGQYPVQAPGAGANPGDHITMHYKYDDATGNYIQYVLLNGRQVSTLSTSDGHAMGWGSAVECAATDCGTVGAHSWINTEIILDVADPNYKYTNWKGQGVTGEMSTSDGGKTWTVSTINIPQFTF</sequence>
<keyword evidence="2" id="KW-0723">Serine/threonine-protein kinase</keyword>
<dbReference type="PANTHER" id="PTHR47634:SF9">
    <property type="entry name" value="PROTEIN KINASE DOMAIN-CONTAINING PROTEIN-RELATED"/>
    <property type="match status" value="1"/>
</dbReference>
<dbReference type="PANTHER" id="PTHR47634">
    <property type="entry name" value="PROTEIN KINASE DOMAIN-CONTAINING PROTEIN-RELATED"/>
    <property type="match status" value="1"/>
</dbReference>
<dbReference type="GO" id="GO:0004674">
    <property type="term" value="F:protein serine/threonine kinase activity"/>
    <property type="evidence" value="ECO:0007669"/>
    <property type="project" value="UniProtKB-KW"/>
</dbReference>
<dbReference type="AlphaFoldDB" id="A0A397GZF9"/>
<comment type="catalytic activity">
    <reaction evidence="8">
        <text>L-seryl-[protein] + ATP = O-phospho-L-seryl-[protein] + ADP + H(+)</text>
        <dbReference type="Rhea" id="RHEA:17989"/>
        <dbReference type="Rhea" id="RHEA-COMP:9863"/>
        <dbReference type="Rhea" id="RHEA-COMP:11604"/>
        <dbReference type="ChEBI" id="CHEBI:15378"/>
        <dbReference type="ChEBI" id="CHEBI:29999"/>
        <dbReference type="ChEBI" id="CHEBI:30616"/>
        <dbReference type="ChEBI" id="CHEBI:83421"/>
        <dbReference type="ChEBI" id="CHEBI:456216"/>
        <dbReference type="EC" id="2.7.11.1"/>
    </reaction>
</comment>
<dbReference type="GO" id="GO:0005634">
    <property type="term" value="C:nucleus"/>
    <property type="evidence" value="ECO:0007669"/>
    <property type="project" value="TreeGrafter"/>
</dbReference>
<evidence type="ECO:0000256" key="1">
    <source>
        <dbReference type="ARBA" id="ARBA00012513"/>
    </source>
</evidence>
<reference evidence="10 11" key="1">
    <citation type="submission" date="2018-08" db="EMBL/GenBank/DDBJ databases">
        <title>Draft genome sequences of two Aspergillus turcosus clinical strains isolated from bronchoalveolar lavage fluid: one azole-susceptible and the other azole-resistant.</title>
        <authorList>
            <person name="Parent-Michaud M."/>
            <person name="Dufresne P.J."/>
            <person name="Fournier E."/>
            <person name="Martineau C."/>
            <person name="Moreira S."/>
            <person name="Perkins V."/>
            <person name="De Repentigny L."/>
            <person name="Dufresne S.F."/>
        </authorList>
    </citation>
    <scope>NUCLEOTIDE SEQUENCE [LARGE SCALE GENOMIC DNA]</scope>
    <source>
        <strain evidence="10">HMR AF 1038</strain>
    </source>
</reference>
<comment type="catalytic activity">
    <reaction evidence="7">
        <text>L-threonyl-[protein] + ATP = O-phospho-L-threonyl-[protein] + ADP + H(+)</text>
        <dbReference type="Rhea" id="RHEA:46608"/>
        <dbReference type="Rhea" id="RHEA-COMP:11060"/>
        <dbReference type="Rhea" id="RHEA-COMP:11605"/>
        <dbReference type="ChEBI" id="CHEBI:15378"/>
        <dbReference type="ChEBI" id="CHEBI:30013"/>
        <dbReference type="ChEBI" id="CHEBI:30616"/>
        <dbReference type="ChEBI" id="CHEBI:61977"/>
        <dbReference type="ChEBI" id="CHEBI:456216"/>
        <dbReference type="EC" id="2.7.11.1"/>
    </reaction>
</comment>